<keyword evidence="2" id="KW-1003">Cell membrane</keyword>
<dbReference type="InterPro" id="IPR018076">
    <property type="entry name" value="T2SS_GspF_dom"/>
</dbReference>
<keyword evidence="9" id="KW-1185">Reference proteome</keyword>
<feature type="transmembrane region" description="Helical" evidence="6">
    <location>
        <begin position="112"/>
        <end position="132"/>
    </location>
</feature>
<evidence type="ECO:0000259" key="7">
    <source>
        <dbReference type="Pfam" id="PF00482"/>
    </source>
</evidence>
<evidence type="ECO:0000256" key="1">
    <source>
        <dbReference type="ARBA" id="ARBA00004651"/>
    </source>
</evidence>
<feature type="transmembrane region" description="Helical" evidence="6">
    <location>
        <begin position="6"/>
        <end position="26"/>
    </location>
</feature>
<feature type="transmembrane region" description="Helical" evidence="6">
    <location>
        <begin position="262"/>
        <end position="280"/>
    </location>
</feature>
<dbReference type="EMBL" id="QMEY01000041">
    <property type="protein sequence ID" value="RBQ13972.1"/>
    <property type="molecule type" value="Genomic_DNA"/>
</dbReference>
<sequence>MTGLVLGGGAALGLGAFLMVAAFLPAPPALGPAMERLRPGAGGTSRERLSARARLAGSLIGARVPRADLAMIGKTADDYLVKKGLVIALGAAGPLLLWAWCGVLGIALPWPITWGTCAAFAVAVFFAPDFSIRKDAADARKAFRQAIVAYLDLVALARAAGSGPAEALEASAKIGDGWTFQRLAIALDPTRRGAGSAWDELARLAREINVPELGDLASIAAIAGTRGAGILDTLMAKAQSLREVELSREIAKAKSRTETMTVPMALSVVGFLLLLGYPAFARMAGG</sequence>
<comment type="caution">
    <text evidence="8">The sequence shown here is derived from an EMBL/GenBank/DDBJ whole genome shotgun (WGS) entry which is preliminary data.</text>
</comment>
<proteinExistence type="predicted"/>
<keyword evidence="4 6" id="KW-1133">Transmembrane helix</keyword>
<dbReference type="PANTHER" id="PTHR35007:SF1">
    <property type="entry name" value="PILUS ASSEMBLY PROTEIN"/>
    <property type="match status" value="1"/>
</dbReference>
<reference evidence="8 9" key="1">
    <citation type="submission" date="2018-06" db="EMBL/GenBank/DDBJ databases">
        <title>Sphaerisporangium craniellae sp. nov., isolated from a marine sponge in the South China Sea.</title>
        <authorList>
            <person name="Li L."/>
        </authorList>
    </citation>
    <scope>NUCLEOTIDE SEQUENCE [LARGE SCALE GENOMIC DNA]</scope>
    <source>
        <strain evidence="8 9">LHW63015</strain>
    </source>
</reference>
<dbReference type="RefSeq" id="WP_113986628.1">
    <property type="nucleotide sequence ID" value="NZ_QMEY01000041.1"/>
</dbReference>
<evidence type="ECO:0000256" key="3">
    <source>
        <dbReference type="ARBA" id="ARBA00022692"/>
    </source>
</evidence>
<evidence type="ECO:0000313" key="8">
    <source>
        <dbReference type="EMBL" id="RBQ13972.1"/>
    </source>
</evidence>
<feature type="domain" description="Type II secretion system protein GspF" evidence="7">
    <location>
        <begin position="151"/>
        <end position="278"/>
    </location>
</feature>
<dbReference type="Pfam" id="PF00482">
    <property type="entry name" value="T2SSF"/>
    <property type="match status" value="1"/>
</dbReference>
<gene>
    <name evidence="8" type="ORF">DP939_43110</name>
</gene>
<evidence type="ECO:0000256" key="5">
    <source>
        <dbReference type="ARBA" id="ARBA00023136"/>
    </source>
</evidence>
<dbReference type="AlphaFoldDB" id="A0A366LLD2"/>
<organism evidence="8 9">
    <name type="scientific">Spongiactinospora rosea</name>
    <dbReference type="NCBI Taxonomy" id="2248750"/>
    <lineage>
        <taxon>Bacteria</taxon>
        <taxon>Bacillati</taxon>
        <taxon>Actinomycetota</taxon>
        <taxon>Actinomycetes</taxon>
        <taxon>Streptosporangiales</taxon>
        <taxon>Streptosporangiaceae</taxon>
        <taxon>Spongiactinospora</taxon>
    </lineage>
</organism>
<protein>
    <submittedName>
        <fullName evidence="8">Type II secretion protein F</fullName>
    </submittedName>
</protein>
<comment type="subcellular location">
    <subcellularLocation>
        <location evidence="1">Cell membrane</location>
        <topology evidence="1">Multi-pass membrane protein</topology>
    </subcellularLocation>
</comment>
<dbReference type="Proteomes" id="UP000253303">
    <property type="component" value="Unassembled WGS sequence"/>
</dbReference>
<keyword evidence="3 6" id="KW-0812">Transmembrane</keyword>
<evidence type="ECO:0000256" key="6">
    <source>
        <dbReference type="SAM" id="Phobius"/>
    </source>
</evidence>
<evidence type="ECO:0000256" key="4">
    <source>
        <dbReference type="ARBA" id="ARBA00022989"/>
    </source>
</evidence>
<name>A0A366LLD2_9ACTN</name>
<evidence type="ECO:0000256" key="2">
    <source>
        <dbReference type="ARBA" id="ARBA00022475"/>
    </source>
</evidence>
<feature type="transmembrane region" description="Helical" evidence="6">
    <location>
        <begin position="84"/>
        <end position="106"/>
    </location>
</feature>
<dbReference type="GO" id="GO:0005886">
    <property type="term" value="C:plasma membrane"/>
    <property type="evidence" value="ECO:0007669"/>
    <property type="project" value="UniProtKB-SubCell"/>
</dbReference>
<accession>A0A366LLD2</accession>
<dbReference type="PANTHER" id="PTHR35007">
    <property type="entry name" value="INTEGRAL MEMBRANE PROTEIN-RELATED"/>
    <property type="match status" value="1"/>
</dbReference>
<keyword evidence="5 6" id="KW-0472">Membrane</keyword>
<evidence type="ECO:0000313" key="9">
    <source>
        <dbReference type="Proteomes" id="UP000253303"/>
    </source>
</evidence>
<dbReference type="OrthoDB" id="5243064at2"/>